<dbReference type="FunFam" id="1.10.287.20:FF:000001">
    <property type="entry name" value="Cytochrome b-c1 complex subunit 6"/>
    <property type="match status" value="1"/>
</dbReference>
<dbReference type="GO" id="GO:0005743">
    <property type="term" value="C:mitochondrial inner membrane"/>
    <property type="evidence" value="ECO:0007669"/>
    <property type="project" value="UniProtKB-SubCell"/>
</dbReference>
<dbReference type="SUPFAM" id="SSF81531">
    <property type="entry name" value="Non-heme 11 kDa protein of cytochrome bc1 complex (Ubiquinol-cytochrome c reductase)"/>
    <property type="match status" value="1"/>
</dbReference>
<sequence>MDKAKKPAAKASSDDGLVDPQETLREECRAKPKCTALSEKLAECTERVTSRSQTLETCTEELFEFLHCVDHCVSRQIFKHLK</sequence>
<evidence type="ECO:0000256" key="10">
    <source>
        <dbReference type="PIRNR" id="PIRNR000019"/>
    </source>
</evidence>
<dbReference type="Proteomes" id="UP001321473">
    <property type="component" value="Unassembled WGS sequence"/>
</dbReference>
<gene>
    <name evidence="14" type="ORF">V5799_031005</name>
</gene>
<reference evidence="14 15" key="1">
    <citation type="journal article" date="2023" name="Arcadia Sci">
        <title>De novo assembly of a long-read Amblyomma americanum tick genome.</title>
        <authorList>
            <person name="Chou S."/>
            <person name="Poskanzer K.E."/>
            <person name="Rollins M."/>
            <person name="Thuy-Boun P.S."/>
        </authorList>
    </citation>
    <scope>NUCLEOTIDE SEQUENCE [LARGE SCALE GENOMIC DNA]</scope>
    <source>
        <strain evidence="14">F_SG_1</strain>
        <tissue evidence="14">Salivary glands</tissue>
    </source>
</reference>
<dbReference type="EMBL" id="JARKHS020013866">
    <property type="protein sequence ID" value="KAK8775653.1"/>
    <property type="molecule type" value="Genomic_DNA"/>
</dbReference>
<accession>A0AAQ4EMJ0</accession>
<dbReference type="Gene3D" id="1.10.287.20">
    <property type="entry name" value="Ubiquinol-cytochrome C reductase hinge domain"/>
    <property type="match status" value="1"/>
</dbReference>
<feature type="disulfide bond" evidence="11">
    <location>
        <begin position="28"/>
        <end position="72"/>
    </location>
</feature>
<keyword evidence="6 10" id="KW-0249">Electron transport</keyword>
<evidence type="ECO:0000313" key="15">
    <source>
        <dbReference type="Proteomes" id="UP001321473"/>
    </source>
</evidence>
<evidence type="ECO:0000256" key="12">
    <source>
        <dbReference type="SAM" id="MobiDB-lite"/>
    </source>
</evidence>
<comment type="function">
    <text evidence="10">Component of the ubiquinol-cytochrome c oxidoreductase, a multisubunit transmembrane complex that is part of the mitochondrial electron transport chain which drives oxidative phosphorylation.</text>
</comment>
<keyword evidence="4 10" id="KW-0679">Respiratory chain</keyword>
<dbReference type="PIRSF" id="PIRSF000019">
    <property type="entry name" value="Bc1_11K"/>
    <property type="match status" value="1"/>
</dbReference>
<evidence type="ECO:0000313" key="14">
    <source>
        <dbReference type="EMBL" id="KAK8775653.1"/>
    </source>
</evidence>
<evidence type="ECO:0000256" key="6">
    <source>
        <dbReference type="ARBA" id="ARBA00022982"/>
    </source>
</evidence>
<comment type="subcellular location">
    <subcellularLocation>
        <location evidence="1">Mitochondrion inner membrane</location>
        <topology evidence="1">Peripheral membrane protein</topology>
        <orientation evidence="1">Intermembrane side</orientation>
    </subcellularLocation>
</comment>
<name>A0AAQ4EMJ0_AMBAM</name>
<dbReference type="InterPro" id="IPR003422">
    <property type="entry name" value="Cyt_b-c1_6"/>
</dbReference>
<proteinExistence type="inferred from homology"/>
<organism evidence="14 15">
    <name type="scientific">Amblyomma americanum</name>
    <name type="common">Lone star tick</name>
    <dbReference type="NCBI Taxonomy" id="6943"/>
    <lineage>
        <taxon>Eukaryota</taxon>
        <taxon>Metazoa</taxon>
        <taxon>Ecdysozoa</taxon>
        <taxon>Arthropoda</taxon>
        <taxon>Chelicerata</taxon>
        <taxon>Arachnida</taxon>
        <taxon>Acari</taxon>
        <taxon>Parasitiformes</taxon>
        <taxon>Ixodida</taxon>
        <taxon>Ixodoidea</taxon>
        <taxon>Ixodidae</taxon>
        <taxon>Amblyomminae</taxon>
        <taxon>Amblyomma</taxon>
    </lineage>
</organism>
<evidence type="ECO:0000256" key="11">
    <source>
        <dbReference type="PIRSR" id="PIRSR000019-1"/>
    </source>
</evidence>
<evidence type="ECO:0000256" key="1">
    <source>
        <dbReference type="ARBA" id="ARBA00004137"/>
    </source>
</evidence>
<dbReference type="PANTHER" id="PTHR15336:SF0">
    <property type="entry name" value="CYTOCHROME B-C1 COMPLEX SUBUNIT 6, MITOCHONDRIAL"/>
    <property type="match status" value="1"/>
</dbReference>
<feature type="disulfide bond" evidence="11">
    <location>
        <begin position="44"/>
        <end position="58"/>
    </location>
</feature>
<evidence type="ECO:0000256" key="2">
    <source>
        <dbReference type="ARBA" id="ARBA00006498"/>
    </source>
</evidence>
<keyword evidence="8 10" id="KW-0472">Membrane</keyword>
<evidence type="ECO:0000256" key="5">
    <source>
        <dbReference type="ARBA" id="ARBA00022792"/>
    </source>
</evidence>
<evidence type="ECO:0000256" key="3">
    <source>
        <dbReference type="ARBA" id="ARBA00022448"/>
    </source>
</evidence>
<evidence type="ECO:0000256" key="4">
    <source>
        <dbReference type="ARBA" id="ARBA00022660"/>
    </source>
</evidence>
<feature type="domain" description="Ubiquinol-cytochrome C reductase hinge" evidence="13">
    <location>
        <begin position="19"/>
        <end position="82"/>
    </location>
</feature>
<dbReference type="Pfam" id="PF02320">
    <property type="entry name" value="UCR_hinge"/>
    <property type="match status" value="1"/>
</dbReference>
<protein>
    <recommendedName>
        <fullName evidence="10">Cytochrome b-c1 complex subunit 6</fullName>
    </recommendedName>
</protein>
<feature type="region of interest" description="Disordered" evidence="12">
    <location>
        <begin position="1"/>
        <end position="23"/>
    </location>
</feature>
<keyword evidence="5 10" id="KW-0999">Mitochondrion inner membrane</keyword>
<evidence type="ECO:0000259" key="13">
    <source>
        <dbReference type="Pfam" id="PF02320"/>
    </source>
</evidence>
<evidence type="ECO:0000256" key="9">
    <source>
        <dbReference type="ARBA" id="ARBA00023157"/>
    </source>
</evidence>
<dbReference type="GO" id="GO:0006122">
    <property type="term" value="P:mitochondrial electron transport, ubiquinol to cytochrome c"/>
    <property type="evidence" value="ECO:0007669"/>
    <property type="project" value="InterPro"/>
</dbReference>
<comment type="caution">
    <text evidence="14">The sequence shown here is derived from an EMBL/GenBank/DDBJ whole genome shotgun (WGS) entry which is preliminary data.</text>
</comment>
<comment type="similarity">
    <text evidence="2 10">Belongs to the UQCRH/QCR6 family.</text>
</comment>
<dbReference type="InterPro" id="IPR023184">
    <property type="entry name" value="Ubol_cytC_Rdtase_hinge_dom"/>
</dbReference>
<dbReference type="PANTHER" id="PTHR15336">
    <property type="entry name" value="UBIQUINOL-CYTOCHROME C REDUCTASE COMPLEX 7.8 KDA PROTEIN"/>
    <property type="match status" value="1"/>
</dbReference>
<dbReference type="InterPro" id="IPR036811">
    <property type="entry name" value="Ubol_cytC_Rdtase_hinge_dom_sf"/>
</dbReference>
<keyword evidence="7 10" id="KW-0496">Mitochondrion</keyword>
<keyword evidence="3 10" id="KW-0813">Transport</keyword>
<keyword evidence="15" id="KW-1185">Reference proteome</keyword>
<evidence type="ECO:0000256" key="7">
    <source>
        <dbReference type="ARBA" id="ARBA00023128"/>
    </source>
</evidence>
<evidence type="ECO:0000256" key="8">
    <source>
        <dbReference type="ARBA" id="ARBA00023136"/>
    </source>
</evidence>
<keyword evidence="9 11" id="KW-1015">Disulfide bond</keyword>
<dbReference type="AlphaFoldDB" id="A0AAQ4EMJ0"/>